<sequence>MDNEVTNFKTLPDELVHAIFEYLDYGELARVAVTCSWGYERATPLLWKDLELKDKWTLHPKEERAQIAAHRCKDNRCDEHDDTPIIKKLLVLASKPAIASLVQTVLHRCHLPPPSIYHDLPKFSFKSMVLSPDSRTRNLLILAIWNMQNVHTLRIVYGHYNLTHTLIWGFLHPDRPRQIPLRRLWLESCSLALPSPKRMGDSYWPDLTGIESLRIRRLTFLNDKTRALLYRGIAPSRGKACSTLQDGVGGEYRTYTSPVLKNGDVSLETMEDAWFYDSIAYRELPQAHKVLKDGETLLNGTGMLTGQEPAPPVTFLRYLLWDTTPTLTSLNLDMLLTFSCYQERDESDVHDLLNTLSTLRFPHLRAFQMRNANTPWSSLPKGTYLLDAREFAADFRTLSSSFLDFMEAHPKLQCLAWPMDRFFSQHSQSPQIVERRERIMANLGRTLVELRIDISCSEDAMEEGMAPFQSAFGSIARRRRFISWFAPQMKKLEVVKIEGAIPRAERREMIRALYACPLKKIVMIGTSFPLGNNWMNDDRLSNPLGGFGGMNDFEVWGLHHEDEKALALTANNPPPPLSPGFKFEPDFDWPAPCSMANEMASFHAQTITELKFCGFTGAPILYTPTPLAETLLKPLRHFHALERLTVAMWLDTNFEGRYRDEEVVSYWLDARSPYSTALAIVPSSDATADDDDAGDARREDDEGVATNPDDQHNTNDADADPNVHHAFPPTPPYPNHTLASVTVDPLTGPEPVIAIPAAAASSSPSKPSLATWPNRLAALYHPRSIAAQVVRQLGPSLSNEAKSRPGGVLVRASFCLGAQIGCGAVWDVDVRVGRARRRRATKGMRGADDGAETAANGEEGSGGYGNEEKNTAQAKQDEEGVDVLLDFEGPREEAEPARWWGKMRERRWF</sequence>
<keyword evidence="4" id="KW-1185">Reference proteome</keyword>
<organism evidence="3 4">
    <name type="scientific">Phyllosticta capitalensis</name>
    <dbReference type="NCBI Taxonomy" id="121624"/>
    <lineage>
        <taxon>Eukaryota</taxon>
        <taxon>Fungi</taxon>
        <taxon>Dikarya</taxon>
        <taxon>Ascomycota</taxon>
        <taxon>Pezizomycotina</taxon>
        <taxon>Dothideomycetes</taxon>
        <taxon>Dothideomycetes incertae sedis</taxon>
        <taxon>Botryosphaeriales</taxon>
        <taxon>Phyllostictaceae</taxon>
        <taxon>Phyllosticta</taxon>
    </lineage>
</organism>
<evidence type="ECO:0000256" key="1">
    <source>
        <dbReference type="SAM" id="MobiDB-lite"/>
    </source>
</evidence>
<evidence type="ECO:0000313" key="3">
    <source>
        <dbReference type="EMBL" id="KAK8230670.1"/>
    </source>
</evidence>
<comment type="caution">
    <text evidence="3">The sequence shown here is derived from an EMBL/GenBank/DDBJ whole genome shotgun (WGS) entry which is preliminary data.</text>
</comment>
<feature type="region of interest" description="Disordered" evidence="1">
    <location>
        <begin position="682"/>
        <end position="744"/>
    </location>
</feature>
<evidence type="ECO:0000259" key="2">
    <source>
        <dbReference type="PROSITE" id="PS50181"/>
    </source>
</evidence>
<dbReference type="Gene3D" id="3.80.10.10">
    <property type="entry name" value="Ribonuclease Inhibitor"/>
    <property type="match status" value="1"/>
</dbReference>
<dbReference type="InterPro" id="IPR001810">
    <property type="entry name" value="F-box_dom"/>
</dbReference>
<dbReference type="InterPro" id="IPR032675">
    <property type="entry name" value="LRR_dom_sf"/>
</dbReference>
<dbReference type="Proteomes" id="UP001492380">
    <property type="component" value="Unassembled WGS sequence"/>
</dbReference>
<dbReference type="InterPro" id="IPR036047">
    <property type="entry name" value="F-box-like_dom_sf"/>
</dbReference>
<dbReference type="Pfam" id="PF12937">
    <property type="entry name" value="F-box-like"/>
    <property type="match status" value="1"/>
</dbReference>
<accession>A0ABR1YIC7</accession>
<dbReference type="EMBL" id="JBBWRZ010000008">
    <property type="protein sequence ID" value="KAK8230670.1"/>
    <property type="molecule type" value="Genomic_DNA"/>
</dbReference>
<proteinExistence type="predicted"/>
<evidence type="ECO:0000313" key="4">
    <source>
        <dbReference type="Proteomes" id="UP001492380"/>
    </source>
</evidence>
<name>A0ABR1YIC7_9PEZI</name>
<feature type="region of interest" description="Disordered" evidence="1">
    <location>
        <begin position="839"/>
        <end position="896"/>
    </location>
</feature>
<feature type="compositionally biased region" description="Basic and acidic residues" evidence="1">
    <location>
        <begin position="866"/>
        <end position="878"/>
    </location>
</feature>
<protein>
    <recommendedName>
        <fullName evidence="2">F-box domain-containing protein</fullName>
    </recommendedName>
</protein>
<gene>
    <name evidence="3" type="ORF">HDK90DRAFT_329876</name>
</gene>
<reference evidence="3 4" key="1">
    <citation type="submission" date="2024-04" db="EMBL/GenBank/DDBJ databases">
        <title>Phyllosticta paracitricarpa is synonymous to the EU quarantine fungus P. citricarpa based on phylogenomic analyses.</title>
        <authorList>
            <consortium name="Lawrence Berkeley National Laboratory"/>
            <person name="Van Ingen-Buijs V.A."/>
            <person name="Van Westerhoven A.C."/>
            <person name="Haridas S."/>
            <person name="Skiadas P."/>
            <person name="Martin F."/>
            <person name="Groenewald J.Z."/>
            <person name="Crous P.W."/>
            <person name="Seidl M.F."/>
        </authorList>
    </citation>
    <scope>NUCLEOTIDE SEQUENCE [LARGE SCALE GENOMIC DNA]</scope>
    <source>
        <strain evidence="3 4">CBS 123374</strain>
    </source>
</reference>
<dbReference type="SUPFAM" id="SSF81383">
    <property type="entry name" value="F-box domain"/>
    <property type="match status" value="1"/>
</dbReference>
<dbReference type="PROSITE" id="PS50181">
    <property type="entry name" value="FBOX"/>
    <property type="match status" value="1"/>
</dbReference>
<feature type="domain" description="F-box" evidence="2">
    <location>
        <begin position="5"/>
        <end position="50"/>
    </location>
</feature>